<evidence type="ECO:0000313" key="5">
    <source>
        <dbReference type="Proteomes" id="UP001608902"/>
    </source>
</evidence>
<evidence type="ECO:0000256" key="1">
    <source>
        <dbReference type="ARBA" id="ARBA00022468"/>
    </source>
</evidence>
<dbReference type="Pfam" id="PF02893">
    <property type="entry name" value="GRAM"/>
    <property type="match status" value="2"/>
</dbReference>
<dbReference type="EMBL" id="JBGFUD010004790">
    <property type="protein sequence ID" value="MFH4979901.1"/>
    <property type="molecule type" value="Genomic_DNA"/>
</dbReference>
<evidence type="ECO:0000313" key="4">
    <source>
        <dbReference type="EMBL" id="MFH4979901.1"/>
    </source>
</evidence>
<reference evidence="4 5" key="1">
    <citation type="submission" date="2024-08" db="EMBL/GenBank/DDBJ databases">
        <title>Gnathostoma spinigerum genome.</title>
        <authorList>
            <person name="Gonzalez-Bertolin B."/>
            <person name="Monzon S."/>
            <person name="Zaballos A."/>
            <person name="Jimenez P."/>
            <person name="Dekumyoy P."/>
            <person name="Varona S."/>
            <person name="Cuesta I."/>
            <person name="Sumanam S."/>
            <person name="Adisakwattana P."/>
            <person name="Gasser R.B."/>
            <person name="Hernandez-Gonzalez A."/>
            <person name="Young N.D."/>
            <person name="Perteguer M.J."/>
        </authorList>
    </citation>
    <scope>NUCLEOTIDE SEQUENCE [LARGE SCALE GENOMIC DNA]</scope>
    <source>
        <strain evidence="4">AL3</strain>
        <tissue evidence="4">Liver</tissue>
    </source>
</reference>
<dbReference type="Gene3D" id="1.10.10.2750">
    <property type="match status" value="1"/>
</dbReference>
<feature type="domain" description="Rab-GAP TBC" evidence="3">
    <location>
        <begin position="470"/>
        <end position="657"/>
    </location>
</feature>
<dbReference type="FunFam" id="1.10.8.270:FF:000002">
    <property type="entry name" value="TBC1 domain family member 9B"/>
    <property type="match status" value="1"/>
</dbReference>
<dbReference type="Gene3D" id="2.30.29.30">
    <property type="entry name" value="Pleckstrin-homology domain (PH domain)/Phosphotyrosine-binding domain (PTB)"/>
    <property type="match status" value="2"/>
</dbReference>
<dbReference type="Proteomes" id="UP001608902">
    <property type="component" value="Unassembled WGS sequence"/>
</dbReference>
<dbReference type="GO" id="GO:0005096">
    <property type="term" value="F:GTPase activator activity"/>
    <property type="evidence" value="ECO:0007669"/>
    <property type="project" value="UniProtKB-KW"/>
</dbReference>
<keyword evidence="2" id="KW-0677">Repeat</keyword>
<proteinExistence type="predicted"/>
<dbReference type="InterPro" id="IPR011993">
    <property type="entry name" value="PH-like_dom_sf"/>
</dbReference>
<dbReference type="PANTHER" id="PTHR47666">
    <property type="entry name" value="PROTEIN VASCULAR ASSOCIATED DEATH 1, CHLOROPLASTIC"/>
    <property type="match status" value="1"/>
</dbReference>
<keyword evidence="5" id="KW-1185">Reference proteome</keyword>
<dbReference type="Pfam" id="PF00566">
    <property type="entry name" value="RabGAP-TBC"/>
    <property type="match status" value="1"/>
</dbReference>
<dbReference type="AlphaFoldDB" id="A0ABD6ER36"/>
<name>A0ABD6ER36_9BILA</name>
<organism evidence="4 5">
    <name type="scientific">Gnathostoma spinigerum</name>
    <dbReference type="NCBI Taxonomy" id="75299"/>
    <lineage>
        <taxon>Eukaryota</taxon>
        <taxon>Metazoa</taxon>
        <taxon>Ecdysozoa</taxon>
        <taxon>Nematoda</taxon>
        <taxon>Chromadorea</taxon>
        <taxon>Rhabditida</taxon>
        <taxon>Spirurina</taxon>
        <taxon>Gnathostomatomorpha</taxon>
        <taxon>Gnathostomatoidea</taxon>
        <taxon>Gnathostomatidae</taxon>
        <taxon>Gnathostoma</taxon>
    </lineage>
</organism>
<evidence type="ECO:0000259" key="3">
    <source>
        <dbReference type="PROSITE" id="PS50086"/>
    </source>
</evidence>
<keyword evidence="1" id="KW-0343">GTPase activation</keyword>
<comment type="caution">
    <text evidence="4">The sequence shown here is derived from an EMBL/GenBank/DDBJ whole genome shotgun (WGS) entry which is preliminary data.</text>
</comment>
<dbReference type="FunFam" id="2.30.29.30:FF:000013">
    <property type="entry name" value="Putative TBC1 domain family member 8B"/>
    <property type="match status" value="1"/>
</dbReference>
<protein>
    <recommendedName>
        <fullName evidence="3">Rab-GAP TBC domain-containing protein</fullName>
    </recommendedName>
</protein>
<dbReference type="Gene3D" id="1.10.238.10">
    <property type="entry name" value="EF-hand"/>
    <property type="match status" value="1"/>
</dbReference>
<evidence type="ECO:0000256" key="2">
    <source>
        <dbReference type="ARBA" id="ARBA00022737"/>
    </source>
</evidence>
<sequence length="1118" mass="128010">MVWVQPSYIVLGQTLWNDECSNQYFVLQRRKGYGTKGLGSLLVATLDSVFDTRPAPYRILYRSCQEDDAVLIVVAVAVRHEEIMKDWRWMEETLIPTLNNFDSEQDARRFVLTKIKSLLHTIEFGDSQQDIDSINNEAVLHRFHQLFSFPPTEKLVSYYSCCYWNGKMPCQGQMYLSVNYLCFHSFIMGNRINIKLKWIDILMLEKDAPLLLPHTLTIITRSDRHVFSMFVNFNETYKLASQLANIAMKQLVDEEGFIEVDSLKTKIIDEIGRKRNVNDPVPFVKRNLDARFRSESYRCKFSLPQSEMLDGDVSCRLFTPYNKRHVLGQLYLSPCFVCFESKVSRLVTVIIPVPEITSVDKYSSNETEISDGLLICLRDEATVLFSDLPDRDKVFYKVLGFRTTFHHHHKTNCEVTSSCGLHLPLAKMYPSKNEDVNEKLQSKWERLFSEYGKGVCMYRTVDFHRLLLEGVPRDKRGEIWMICSGAAAEMSLNKDYYSELLNKNQGRNLIALEEIERDLHRSLPEHPAFQRDDGIDALRRILTAYAYRNQSIGYCQAMNIVGSVLLLFVNEEEAFWLLVAICERFLPDYYNTKVVGAIIDQGVLTEIVGDTLPELGSKLAELGLDDMVALSWFLTIFLNAIKFDAAVRILDLFFYDGAKVMFQVALQMLKDNQAKILDAVDDGEALIALSKYTSSISDKESSQEEIVAGYVSIGNLLKLSYSNFGEYFDNEKIEALRLKHRLKVVQSIEDNQMHSVLKTTRKIDCILDEKDLESLYNLVKEEHLLSWRTRLTSSLMEWSKADENDHSPYRIDFDCFSVLVARILPWKLNSLFTVRAFRLLDQTGKDFLTFRTFAWFVGILLRGTASQKIALFYRCHLPPAFVMSDLDDLLVPPNFDAQHETEVGVEAGCAAGYLSNPSDKITANEDFVNSVCDKEPTFECYSFDPLERPQTSTSTAMPAYDKQYAPIDLFAPLQIIQVQFIQLWKTFYDILDSVEHDQELFHSLALVGTNLLQLGETHRAVTSVELSSEEARNTNISLKSSSLTTVTSSPHGGDLKSCIMDEEWKLSLNQIIAAIHLEPSLVSLFDKKMSMIESCRDVANLPQLRTTVELILKRSMPI</sequence>
<accession>A0ABD6ER36</accession>
<dbReference type="SUPFAM" id="SSF47923">
    <property type="entry name" value="Ypt/Rab-GAP domain of gyp1p"/>
    <property type="match status" value="2"/>
</dbReference>
<dbReference type="InterPro" id="IPR000195">
    <property type="entry name" value="Rab-GAP-TBC_dom"/>
</dbReference>
<dbReference type="InterPro" id="IPR035969">
    <property type="entry name" value="Rab-GAP_TBC_sf"/>
</dbReference>
<dbReference type="Gene3D" id="1.10.472.80">
    <property type="entry name" value="Ypt/Rab-GAP domain of gyp1p, domain 3"/>
    <property type="match status" value="1"/>
</dbReference>
<dbReference type="InterPro" id="IPR004182">
    <property type="entry name" value="GRAM"/>
</dbReference>
<dbReference type="Gene3D" id="1.10.8.270">
    <property type="entry name" value="putative rabgap domain of human tbc1 domain family member 14 like domains"/>
    <property type="match status" value="1"/>
</dbReference>
<dbReference type="SMART" id="SM00164">
    <property type="entry name" value="TBC"/>
    <property type="match status" value="1"/>
</dbReference>
<dbReference type="PROSITE" id="PS50086">
    <property type="entry name" value="TBC_RABGAP"/>
    <property type="match status" value="1"/>
</dbReference>
<dbReference type="GO" id="GO:0003008">
    <property type="term" value="P:system process"/>
    <property type="evidence" value="ECO:0007669"/>
    <property type="project" value="UniProtKB-ARBA"/>
</dbReference>
<gene>
    <name evidence="4" type="ORF">AB6A40_006610</name>
</gene>
<dbReference type="PANTHER" id="PTHR47666:SF1">
    <property type="entry name" value="PROTEIN VASCULAR ASSOCIATED DEATH 1, CHLOROPLASTIC"/>
    <property type="match status" value="1"/>
</dbReference>
<dbReference type="SMART" id="SM00568">
    <property type="entry name" value="GRAM"/>
    <property type="match status" value="2"/>
</dbReference>